<sequence>MNKLTYILILIISLSCVNNKKNLQEAVSQSIKKTEPVKKEKQETVYESIGKIKPIEEGINPASTTQKIKLTGIEKEIGDVALSFHRWYIKNTNEINSEISTDFEVTEGENNSCVIDYEPYFKELRKLGTISNSFMDNEKERTKLCAETISGLKWSEYGEGNPENCDDYLYWTNSQDVTDGVDVVGIHKENDNWTVFLSLFMKDEKGQKYFGSDRLKVIVIKENQIYLIEKIKWIMK</sequence>
<name>A0ABT8W661_9FLAO</name>
<protein>
    <recommendedName>
        <fullName evidence="3">Lipoprotein</fullName>
    </recommendedName>
</protein>
<proteinExistence type="predicted"/>
<accession>A0ABT8W661</accession>
<evidence type="ECO:0008006" key="3">
    <source>
        <dbReference type="Google" id="ProtNLM"/>
    </source>
</evidence>
<evidence type="ECO:0000313" key="2">
    <source>
        <dbReference type="Proteomes" id="UP001176883"/>
    </source>
</evidence>
<reference evidence="1" key="1">
    <citation type="submission" date="2023-07" db="EMBL/GenBank/DDBJ databases">
        <title>Two novel species in the genus Flavivirga.</title>
        <authorList>
            <person name="Kwon K."/>
        </authorList>
    </citation>
    <scope>NUCLEOTIDE SEQUENCE</scope>
    <source>
        <strain evidence="1">KCTC 52353</strain>
    </source>
</reference>
<keyword evidence="2" id="KW-1185">Reference proteome</keyword>
<dbReference type="RefSeq" id="WP_303276273.1">
    <property type="nucleotide sequence ID" value="NZ_JAUOEK010000041.1"/>
</dbReference>
<dbReference type="Proteomes" id="UP001176883">
    <property type="component" value="Unassembled WGS sequence"/>
</dbReference>
<dbReference type="EMBL" id="JAUOEK010000041">
    <property type="protein sequence ID" value="MDO5968596.1"/>
    <property type="molecule type" value="Genomic_DNA"/>
</dbReference>
<gene>
    <name evidence="1" type="ORF">Q4Q35_02140</name>
</gene>
<comment type="caution">
    <text evidence="1">The sequence shown here is derived from an EMBL/GenBank/DDBJ whole genome shotgun (WGS) entry which is preliminary data.</text>
</comment>
<dbReference type="PROSITE" id="PS51257">
    <property type="entry name" value="PROKAR_LIPOPROTEIN"/>
    <property type="match status" value="1"/>
</dbReference>
<evidence type="ECO:0000313" key="1">
    <source>
        <dbReference type="EMBL" id="MDO5968596.1"/>
    </source>
</evidence>
<organism evidence="1 2">
    <name type="scientific">Flavivirga aquimarina</name>
    <dbReference type="NCBI Taxonomy" id="2027862"/>
    <lineage>
        <taxon>Bacteria</taxon>
        <taxon>Pseudomonadati</taxon>
        <taxon>Bacteroidota</taxon>
        <taxon>Flavobacteriia</taxon>
        <taxon>Flavobacteriales</taxon>
        <taxon>Flavobacteriaceae</taxon>
        <taxon>Flavivirga</taxon>
    </lineage>
</organism>